<keyword evidence="2" id="KW-1185">Reference proteome</keyword>
<protein>
    <submittedName>
        <fullName evidence="1">Uncharacterized protein</fullName>
    </submittedName>
</protein>
<name>A0A5N7ARZ5_9EURO</name>
<gene>
    <name evidence="1" type="ORF">BDV26DRAFT_285793</name>
</gene>
<dbReference type="Proteomes" id="UP000326198">
    <property type="component" value="Unassembled WGS sequence"/>
</dbReference>
<sequence length="215" mass="22673">MVSDRVSSRSRTTVSYPFSAAQESGVRLELSLVSMSASPVSINSLTTKSCPFPAARDSGVRPASESLAFTSARPVSSNIRDTVSCPSSAAQASAVDPVTSFEFTLTFPVSRRTFTTASCPNCAANNSGVICIWSLESTSTRPVSSNSNMRTTSLCPFIAAIDNAVKPDSPPASGKAPSWMLIRAVPSTPYTAAQINAELSEFHALNRYKYGLATA</sequence>
<proteinExistence type="predicted"/>
<dbReference type="EMBL" id="ML736349">
    <property type="protein sequence ID" value="KAE8372625.1"/>
    <property type="molecule type" value="Genomic_DNA"/>
</dbReference>
<reference evidence="1 2" key="1">
    <citation type="submission" date="2019-04" db="EMBL/GenBank/DDBJ databases">
        <title>Friends and foes A comparative genomics studyof 23 Aspergillus species from section Flavi.</title>
        <authorList>
            <consortium name="DOE Joint Genome Institute"/>
            <person name="Kjaerbolling I."/>
            <person name="Vesth T."/>
            <person name="Frisvad J.C."/>
            <person name="Nybo J.L."/>
            <person name="Theobald S."/>
            <person name="Kildgaard S."/>
            <person name="Isbrandt T."/>
            <person name="Kuo A."/>
            <person name="Sato A."/>
            <person name="Lyhne E.K."/>
            <person name="Kogle M.E."/>
            <person name="Wiebenga A."/>
            <person name="Kun R.S."/>
            <person name="Lubbers R.J."/>
            <person name="Makela M.R."/>
            <person name="Barry K."/>
            <person name="Chovatia M."/>
            <person name="Clum A."/>
            <person name="Daum C."/>
            <person name="Haridas S."/>
            <person name="He G."/>
            <person name="LaButti K."/>
            <person name="Lipzen A."/>
            <person name="Mondo S."/>
            <person name="Riley R."/>
            <person name="Salamov A."/>
            <person name="Simmons B.A."/>
            <person name="Magnuson J.K."/>
            <person name="Henrissat B."/>
            <person name="Mortensen U.H."/>
            <person name="Larsen T.O."/>
            <person name="Devries R.P."/>
            <person name="Grigoriev I.V."/>
            <person name="Machida M."/>
            <person name="Baker S.E."/>
            <person name="Andersen M.R."/>
        </authorList>
    </citation>
    <scope>NUCLEOTIDE SEQUENCE [LARGE SCALE GENOMIC DNA]</scope>
    <source>
        <strain evidence="1 2">IBT 29228</strain>
    </source>
</reference>
<evidence type="ECO:0000313" key="1">
    <source>
        <dbReference type="EMBL" id="KAE8372625.1"/>
    </source>
</evidence>
<dbReference type="OrthoDB" id="4509065at2759"/>
<dbReference type="AlphaFoldDB" id="A0A5N7ARZ5"/>
<accession>A0A5N7ARZ5</accession>
<organism evidence="1 2">
    <name type="scientific">Aspergillus bertholletiae</name>
    <dbReference type="NCBI Taxonomy" id="1226010"/>
    <lineage>
        <taxon>Eukaryota</taxon>
        <taxon>Fungi</taxon>
        <taxon>Dikarya</taxon>
        <taxon>Ascomycota</taxon>
        <taxon>Pezizomycotina</taxon>
        <taxon>Eurotiomycetes</taxon>
        <taxon>Eurotiomycetidae</taxon>
        <taxon>Eurotiales</taxon>
        <taxon>Aspergillaceae</taxon>
        <taxon>Aspergillus</taxon>
        <taxon>Aspergillus subgen. Circumdati</taxon>
    </lineage>
</organism>
<evidence type="ECO:0000313" key="2">
    <source>
        <dbReference type="Proteomes" id="UP000326198"/>
    </source>
</evidence>